<dbReference type="Proteomes" id="UP000053060">
    <property type="component" value="Unassembled WGS sequence"/>
</dbReference>
<reference evidence="6" key="1">
    <citation type="submission" date="2015-01" db="EMBL/GenBank/DDBJ databases">
        <title>Draft genome sequence of Rhodococcus pyridinivorans strain KG-16, a hydrocarbon-degrading bacterium.</title>
        <authorList>
            <person name="Aggarwal R.K."/>
            <person name="Dawar C."/>
        </authorList>
    </citation>
    <scope>NUCLEOTIDE SEQUENCE [LARGE SCALE GENOMIC DNA]</scope>
    <source>
        <strain evidence="6">KG-16</strain>
    </source>
</reference>
<sequence length="244" mass="26209">MYRERPSGISGVTLWRSEPSGARVGGTHVLPDGCMDLIRHADGFLVAGPDTTSQFSDLAADRPLTAVRFEPGLGPRFFGVDASELTDRRVPLDDLWPSRRVRLLAVRAEDDPVAALVDAVRGAVDEHDPMVDLARALAAGAAVTEVAATLGWSDRTLRRRSARAYGYGPKTLSRVLRFRRAVARARAGDDFARVAADCGYSDQAHLAREVRALSGVTLGELVRNHPGSAANRSTLWPSGSIALA</sequence>
<dbReference type="GO" id="GO:0043565">
    <property type="term" value="F:sequence-specific DNA binding"/>
    <property type="evidence" value="ECO:0007669"/>
    <property type="project" value="InterPro"/>
</dbReference>
<accession>A0A0V9UF22</accession>
<reference evidence="5 6" key="2">
    <citation type="journal article" date="2016" name="Genome Announc.">
        <title>Draft Genome Sequence of a Versatile Hydrocarbon-Degrading Bacterium, Rhodococcus pyridinivorans Strain KG-16, Collected from Oil Fields in India.</title>
        <authorList>
            <person name="Aggarwal R.K."/>
            <person name="Dawar C."/>
            <person name="Phanindranath R."/>
            <person name="Mutnuri L."/>
            <person name="Dayal A.M."/>
        </authorList>
    </citation>
    <scope>NUCLEOTIDE SEQUENCE [LARGE SCALE GENOMIC DNA]</scope>
    <source>
        <strain evidence="5 6">KG-16</strain>
    </source>
</reference>
<dbReference type="SMART" id="SM00342">
    <property type="entry name" value="HTH_ARAC"/>
    <property type="match status" value="1"/>
</dbReference>
<dbReference type="PATRIC" id="fig|1441730.3.peg.4470"/>
<dbReference type="InterPro" id="IPR050204">
    <property type="entry name" value="AraC_XylS_family_regulators"/>
</dbReference>
<protein>
    <submittedName>
        <fullName evidence="5">AraC family transcriptional regulator</fullName>
    </submittedName>
</protein>
<dbReference type="AlphaFoldDB" id="A0A0V9UF22"/>
<proteinExistence type="predicted"/>
<dbReference type="PANTHER" id="PTHR46796">
    <property type="entry name" value="HTH-TYPE TRANSCRIPTIONAL ACTIVATOR RHAS-RELATED"/>
    <property type="match status" value="1"/>
</dbReference>
<gene>
    <name evidence="5" type="ORF">Z045_21355</name>
</gene>
<dbReference type="EMBL" id="AZXY01000013">
    <property type="protein sequence ID" value="KSZ56628.1"/>
    <property type="molecule type" value="Genomic_DNA"/>
</dbReference>
<keyword evidence="1" id="KW-0805">Transcription regulation</keyword>
<evidence type="ECO:0000313" key="5">
    <source>
        <dbReference type="EMBL" id="KSZ56628.1"/>
    </source>
</evidence>
<dbReference type="Pfam" id="PF12833">
    <property type="entry name" value="HTH_18"/>
    <property type="match status" value="1"/>
</dbReference>
<dbReference type="Pfam" id="PF20240">
    <property type="entry name" value="DUF6597"/>
    <property type="match status" value="1"/>
</dbReference>
<evidence type="ECO:0000256" key="2">
    <source>
        <dbReference type="ARBA" id="ARBA00023125"/>
    </source>
</evidence>
<dbReference type="GO" id="GO:0003700">
    <property type="term" value="F:DNA-binding transcription factor activity"/>
    <property type="evidence" value="ECO:0007669"/>
    <property type="project" value="InterPro"/>
</dbReference>
<comment type="caution">
    <text evidence="5">The sequence shown here is derived from an EMBL/GenBank/DDBJ whole genome shotgun (WGS) entry which is preliminary data.</text>
</comment>
<dbReference type="PANTHER" id="PTHR46796:SF15">
    <property type="entry name" value="BLL1074 PROTEIN"/>
    <property type="match status" value="1"/>
</dbReference>
<keyword evidence="3" id="KW-0804">Transcription</keyword>
<dbReference type="InterPro" id="IPR018060">
    <property type="entry name" value="HTH_AraC"/>
</dbReference>
<dbReference type="Gene3D" id="1.10.10.60">
    <property type="entry name" value="Homeodomain-like"/>
    <property type="match status" value="1"/>
</dbReference>
<evidence type="ECO:0000259" key="4">
    <source>
        <dbReference type="PROSITE" id="PS01124"/>
    </source>
</evidence>
<evidence type="ECO:0000313" key="6">
    <source>
        <dbReference type="Proteomes" id="UP000053060"/>
    </source>
</evidence>
<organism evidence="5 6">
    <name type="scientific">Rhodococcus pyridinivorans KG-16</name>
    <dbReference type="NCBI Taxonomy" id="1441730"/>
    <lineage>
        <taxon>Bacteria</taxon>
        <taxon>Bacillati</taxon>
        <taxon>Actinomycetota</taxon>
        <taxon>Actinomycetes</taxon>
        <taxon>Mycobacteriales</taxon>
        <taxon>Nocardiaceae</taxon>
        <taxon>Rhodococcus</taxon>
    </lineage>
</organism>
<evidence type="ECO:0000256" key="1">
    <source>
        <dbReference type="ARBA" id="ARBA00023015"/>
    </source>
</evidence>
<dbReference type="InterPro" id="IPR046532">
    <property type="entry name" value="DUF6597"/>
</dbReference>
<evidence type="ECO:0000256" key="3">
    <source>
        <dbReference type="ARBA" id="ARBA00023163"/>
    </source>
</evidence>
<dbReference type="PROSITE" id="PS01124">
    <property type="entry name" value="HTH_ARAC_FAMILY_2"/>
    <property type="match status" value="1"/>
</dbReference>
<name>A0A0V9UF22_9NOCA</name>
<feature type="domain" description="HTH araC/xylS-type" evidence="4">
    <location>
        <begin position="132"/>
        <end position="224"/>
    </location>
</feature>
<keyword evidence="2" id="KW-0238">DNA-binding</keyword>